<dbReference type="AlphaFoldDB" id="A0A3E2H131"/>
<feature type="non-terminal residue" evidence="2">
    <location>
        <position position="469"/>
    </location>
</feature>
<protein>
    <submittedName>
        <fullName evidence="2">Uncharacterized protein</fullName>
    </submittedName>
</protein>
<keyword evidence="3" id="KW-1185">Reference proteome</keyword>
<dbReference type="EMBL" id="NCSJ02000223">
    <property type="protein sequence ID" value="RFU27100.1"/>
    <property type="molecule type" value="Genomic_DNA"/>
</dbReference>
<name>A0A3E2H131_SCYLI</name>
<evidence type="ECO:0000313" key="3">
    <source>
        <dbReference type="Proteomes" id="UP000258309"/>
    </source>
</evidence>
<feature type="non-terminal residue" evidence="2">
    <location>
        <position position="1"/>
    </location>
</feature>
<dbReference type="Proteomes" id="UP000258309">
    <property type="component" value="Unassembled WGS sequence"/>
</dbReference>
<dbReference type="OMA" id="DIYAYAR"/>
<feature type="region of interest" description="Disordered" evidence="1">
    <location>
        <begin position="117"/>
        <end position="163"/>
    </location>
</feature>
<feature type="compositionally biased region" description="Polar residues" evidence="1">
    <location>
        <begin position="120"/>
        <end position="135"/>
    </location>
</feature>
<accession>A0A3E2H131</accession>
<proteinExistence type="predicted"/>
<gene>
    <name evidence="2" type="ORF">B7463_g9232</name>
</gene>
<feature type="compositionally biased region" description="Low complexity" evidence="1">
    <location>
        <begin position="152"/>
        <end position="161"/>
    </location>
</feature>
<feature type="compositionally biased region" description="Basic and acidic residues" evidence="1">
    <location>
        <begin position="8"/>
        <end position="21"/>
    </location>
</feature>
<comment type="caution">
    <text evidence="2">The sequence shown here is derived from an EMBL/GenBank/DDBJ whole genome shotgun (WGS) entry which is preliminary data.</text>
</comment>
<reference evidence="2 3" key="1">
    <citation type="submission" date="2018-05" db="EMBL/GenBank/DDBJ databases">
        <title>Draft genome sequence of Scytalidium lignicola DSM 105466, a ubiquitous saprotrophic fungus.</title>
        <authorList>
            <person name="Buettner E."/>
            <person name="Gebauer A.M."/>
            <person name="Hofrichter M."/>
            <person name="Liers C."/>
            <person name="Kellner H."/>
        </authorList>
    </citation>
    <scope>NUCLEOTIDE SEQUENCE [LARGE SCALE GENOMIC DNA]</scope>
    <source>
        <strain evidence="2 3">DSM 105466</strain>
    </source>
</reference>
<feature type="region of interest" description="Disordered" evidence="1">
    <location>
        <begin position="1"/>
        <end position="21"/>
    </location>
</feature>
<sequence>MPPGGKEPLVDHGCPKVGKKGKDLNEQRTYLLQETEALIEYVGRKPATEGYEGRKARPIPSDNALDFLRAVKSFLRGLKDDGDGHGGHATLDTTDDKLDEMRQDFRELRDQFSKMASFIQGRSTRSGSPQSTESSWAGIASSNGGGNVSLRTKATTTTTATGSRIAPGTKEIRIKSTDKTTIETLRGQKDPAVRLTKLLNEAISKAPSMSQNVNNGARTTAPSINQWISTARILPSGDIYAYARDGPTADRLLHNRKEWEGAMGESAKVMIPTYGVVVSSIEIAAIDMNDQASTIAKIRRLNVEMEETEIERVRWLGRLTDKPVNAMVIEFARPEDANTLIEMGGLLWDGYRKRTQRYSKECQAVQCYGCHKYDHIMAACNKTPICGYCSSVDHKTSEHPDKRDHTKFKCPLCKGRHPAWSQGCDHKKRIIKKIVEAKRHLMENPYFPVANVTPGVSEVSLHKQQSELT</sequence>
<evidence type="ECO:0000256" key="1">
    <source>
        <dbReference type="SAM" id="MobiDB-lite"/>
    </source>
</evidence>
<dbReference type="OrthoDB" id="3530768at2759"/>
<organism evidence="2 3">
    <name type="scientific">Scytalidium lignicola</name>
    <name type="common">Hyphomycete</name>
    <dbReference type="NCBI Taxonomy" id="5539"/>
    <lineage>
        <taxon>Eukaryota</taxon>
        <taxon>Fungi</taxon>
        <taxon>Dikarya</taxon>
        <taxon>Ascomycota</taxon>
        <taxon>Pezizomycotina</taxon>
        <taxon>Leotiomycetes</taxon>
        <taxon>Leotiomycetes incertae sedis</taxon>
        <taxon>Scytalidium</taxon>
    </lineage>
</organism>
<evidence type="ECO:0000313" key="2">
    <source>
        <dbReference type="EMBL" id="RFU27100.1"/>
    </source>
</evidence>